<feature type="coiled-coil region" evidence="1">
    <location>
        <begin position="247"/>
        <end position="309"/>
    </location>
</feature>
<dbReference type="Pfam" id="PF24809">
    <property type="entry name" value="DUF7708"/>
    <property type="match status" value="1"/>
</dbReference>
<feature type="domain" description="DUF7708" evidence="3">
    <location>
        <begin position="111"/>
        <end position="252"/>
    </location>
</feature>
<evidence type="ECO:0000313" key="5">
    <source>
        <dbReference type="Proteomes" id="UP000245764"/>
    </source>
</evidence>
<name>A0A2H1FX46_ZYMTR</name>
<evidence type="ECO:0000313" key="4">
    <source>
        <dbReference type="EMBL" id="SMR45868.1"/>
    </source>
</evidence>
<feature type="region of interest" description="Disordered" evidence="2">
    <location>
        <begin position="610"/>
        <end position="631"/>
    </location>
</feature>
<dbReference type="EMBL" id="LT854254">
    <property type="protein sequence ID" value="SMR45868.1"/>
    <property type="molecule type" value="Genomic_DNA"/>
</dbReference>
<feature type="compositionally biased region" description="Basic and acidic residues" evidence="2">
    <location>
        <begin position="610"/>
        <end position="620"/>
    </location>
</feature>
<evidence type="ECO:0000259" key="3">
    <source>
        <dbReference type="Pfam" id="PF24809"/>
    </source>
</evidence>
<evidence type="ECO:0000256" key="1">
    <source>
        <dbReference type="SAM" id="Coils"/>
    </source>
</evidence>
<evidence type="ECO:0000256" key="2">
    <source>
        <dbReference type="SAM" id="MobiDB-lite"/>
    </source>
</evidence>
<accession>A0A2H1FX46</accession>
<dbReference type="Proteomes" id="UP000245764">
    <property type="component" value="Chromosome 2"/>
</dbReference>
<proteinExistence type="predicted"/>
<dbReference type="AlphaFoldDB" id="A0A2H1FX46"/>
<gene>
    <name evidence="4" type="ORF">ZT1E4_G2486</name>
</gene>
<sequence>MSLPPPSHLETSWFRPAANDSASQQYLITVKATEDGHRSFRNKVKQMLGGTLPKHHVTTKDELLDQLHLLTPEELGDIAHGGMRSAEQQKQSYTDDRKHGPKKVGAAAQRFFKSFADFIEAYSGVAHLVRSAGAPYGEAAFETLSLLLIVVDNKATNDIIISDLMQELATAFPRLDVLMDVYPSPNLRKCVATVYVSVIKFAREATEYFASFGNRLFGAFAKPPAIGLEAIARAIQDELAEVNSEAMIQLHARNKRILQQVEALEEQNLSLSNSVNSLRASSERVEDGNVRLEAQNATLRQALRSMTLKADMQAEADQHDRLEGMANALGLEGQPDKWPETNPDSVFESLMQVFPGCSGSPSNIGARHHAVHFQHMTTQRFFADENVKAWQSSAESTLLFLNGRTDWEGRMTLQQSCSWISPGAVFTARHVSNAVPMTVGAKACSDDFCMFYGCHPEPFTSGIADHDILKVFGVLAWSICKWRPDQLLTEETLTQARQVARSAHSHRSKRDGIKILTSFIVRLLASTELDASMTLWVILDRPDVCDVNLCHTMTQLTRLLDVRTPGPRVKILVVSDLVYPGVRWDHSDVDAMLSRRVLIQEWNQRRTTAAERSLESRSGVEEDLTAGADRA</sequence>
<reference evidence="5" key="1">
    <citation type="submission" date="2017-05" db="EMBL/GenBank/DDBJ databases">
        <authorList>
            <person name="Song R."/>
            <person name="Chenine A.L."/>
            <person name="Ruprecht R.M."/>
        </authorList>
    </citation>
    <scope>NUCLEOTIDE SEQUENCE [LARGE SCALE GENOMIC DNA]</scope>
</reference>
<protein>
    <recommendedName>
        <fullName evidence="3">DUF7708 domain-containing protein</fullName>
    </recommendedName>
</protein>
<keyword evidence="1" id="KW-0175">Coiled coil</keyword>
<organism evidence="4 5">
    <name type="scientific">Zymoseptoria tritici ST99CH_1E4</name>
    <dbReference type="NCBI Taxonomy" id="1276532"/>
    <lineage>
        <taxon>Eukaryota</taxon>
        <taxon>Fungi</taxon>
        <taxon>Dikarya</taxon>
        <taxon>Ascomycota</taxon>
        <taxon>Pezizomycotina</taxon>
        <taxon>Dothideomycetes</taxon>
        <taxon>Dothideomycetidae</taxon>
        <taxon>Mycosphaerellales</taxon>
        <taxon>Mycosphaerellaceae</taxon>
        <taxon>Zymoseptoria</taxon>
    </lineage>
</organism>
<dbReference type="InterPro" id="IPR056125">
    <property type="entry name" value="DUF7708"/>
</dbReference>